<feature type="domain" description="Peptidase M20 dimerisation" evidence="3">
    <location>
        <begin position="188"/>
        <end position="312"/>
    </location>
</feature>
<keyword evidence="2" id="KW-0378">Hydrolase</keyword>
<organism evidence="4 5">
    <name type="scientific">Hansschlegelia quercus</name>
    <dbReference type="NCBI Taxonomy" id="2528245"/>
    <lineage>
        <taxon>Bacteria</taxon>
        <taxon>Pseudomonadati</taxon>
        <taxon>Pseudomonadota</taxon>
        <taxon>Alphaproteobacteria</taxon>
        <taxon>Hyphomicrobiales</taxon>
        <taxon>Methylopilaceae</taxon>
        <taxon>Hansschlegelia</taxon>
    </lineage>
</organism>
<name>A0A4Q9GQX7_9HYPH</name>
<dbReference type="Gene3D" id="3.30.70.360">
    <property type="match status" value="1"/>
</dbReference>
<keyword evidence="1" id="KW-0479">Metal-binding</keyword>
<dbReference type="InterPro" id="IPR036264">
    <property type="entry name" value="Bact_exopeptidase_dim_dom"/>
</dbReference>
<dbReference type="AlphaFoldDB" id="A0A4Q9GQX7"/>
<proteinExistence type="predicted"/>
<gene>
    <name evidence="4" type="ORF">EYR15_03520</name>
</gene>
<reference evidence="4 5" key="1">
    <citation type="submission" date="2019-02" db="EMBL/GenBank/DDBJ databases">
        <title>Hansschlegelia quercus sp. nov., a novel methylotrophic bacterium from buds of oak (Quercus robur L.).</title>
        <authorList>
            <person name="Agafonova N.V."/>
            <person name="Kaparullina E.N."/>
            <person name="Grouzdev D.S."/>
            <person name="Doronina N.V."/>
        </authorList>
    </citation>
    <scope>NUCLEOTIDE SEQUENCE [LARGE SCALE GENOMIC DNA]</scope>
    <source>
        <strain evidence="4 5">Dub</strain>
    </source>
</reference>
<dbReference type="Pfam" id="PF07687">
    <property type="entry name" value="M20_dimer"/>
    <property type="match status" value="1"/>
</dbReference>
<protein>
    <submittedName>
        <fullName evidence="4">M20 family peptidase</fullName>
    </submittedName>
</protein>
<dbReference type="RefSeq" id="WP_131001465.1">
    <property type="nucleotide sequence ID" value="NZ_JBHSZR010000002.1"/>
</dbReference>
<dbReference type="Gene3D" id="3.40.630.10">
    <property type="entry name" value="Zn peptidases"/>
    <property type="match status" value="1"/>
</dbReference>
<dbReference type="PANTHER" id="PTHR43808">
    <property type="entry name" value="ACETYLORNITHINE DEACETYLASE"/>
    <property type="match status" value="1"/>
</dbReference>
<evidence type="ECO:0000256" key="2">
    <source>
        <dbReference type="ARBA" id="ARBA00022801"/>
    </source>
</evidence>
<evidence type="ECO:0000313" key="5">
    <source>
        <dbReference type="Proteomes" id="UP000291613"/>
    </source>
</evidence>
<comment type="caution">
    <text evidence="4">The sequence shown here is derived from an EMBL/GenBank/DDBJ whole genome shotgun (WGS) entry which is preliminary data.</text>
</comment>
<accession>A0A4Q9GQX7</accession>
<dbReference type="Proteomes" id="UP000291613">
    <property type="component" value="Unassembled WGS sequence"/>
</dbReference>
<evidence type="ECO:0000259" key="3">
    <source>
        <dbReference type="Pfam" id="PF07687"/>
    </source>
</evidence>
<dbReference type="OrthoDB" id="9809784at2"/>
<dbReference type="EMBL" id="SIUB01000001">
    <property type="protein sequence ID" value="TBN55214.1"/>
    <property type="molecule type" value="Genomic_DNA"/>
</dbReference>
<evidence type="ECO:0000313" key="4">
    <source>
        <dbReference type="EMBL" id="TBN55214.1"/>
    </source>
</evidence>
<dbReference type="SUPFAM" id="SSF53187">
    <property type="entry name" value="Zn-dependent exopeptidases"/>
    <property type="match status" value="1"/>
</dbReference>
<keyword evidence="5" id="KW-1185">Reference proteome</keyword>
<dbReference type="Pfam" id="PF01546">
    <property type="entry name" value="Peptidase_M20"/>
    <property type="match status" value="1"/>
</dbReference>
<dbReference type="SUPFAM" id="SSF55031">
    <property type="entry name" value="Bacterial exopeptidase dimerisation domain"/>
    <property type="match status" value="1"/>
</dbReference>
<dbReference type="InterPro" id="IPR050072">
    <property type="entry name" value="Peptidase_M20A"/>
</dbReference>
<dbReference type="GO" id="GO:0046872">
    <property type="term" value="F:metal ion binding"/>
    <property type="evidence" value="ECO:0007669"/>
    <property type="project" value="UniProtKB-KW"/>
</dbReference>
<dbReference type="GO" id="GO:0016787">
    <property type="term" value="F:hydrolase activity"/>
    <property type="evidence" value="ECO:0007669"/>
    <property type="project" value="UniProtKB-KW"/>
</dbReference>
<sequence length="413" mass="44037">MDAENQLQAACLPSDRLDVVELTKRLLRARSETPPGDTNGPADVIASAVEQIDGVEVERIRGADHVANLVLRVRGGRPGKRLVFNGHLDTYPLGSGWTTDPDGEERDGKLYGLGVSDMKGGVAAIVVALARLAAKREQLAGEIVATFAGDEETMGVLGTKLLLDIVPYARGDAMISADVGSPGVLRFGEKGMIWLTLKATGKAAHAAHVHRGDSAIEKLVDVIQRLKALRDLPVNAPEEVTRAIVESAPVSEALSGAGESHTLGHVTVTFSTIRGGRLSNLIPDEAEATADIRLPVGISVAQVEDEIRRIVTVPDIAVEYIRRYEPNWTAPDDPVVEAVSAACVAVLGERPARTMRVGASDARHYRYARIPTVTCGLTPNNMGGADEHVDLRELQAIVSILKESAEIYLSATP</sequence>
<dbReference type="InterPro" id="IPR011650">
    <property type="entry name" value="Peptidase_M20_dimer"/>
</dbReference>
<dbReference type="PANTHER" id="PTHR43808:SF32">
    <property type="entry name" value="ARGE_DAPE-RELATED DEACYLASE"/>
    <property type="match status" value="1"/>
</dbReference>
<dbReference type="InterPro" id="IPR002933">
    <property type="entry name" value="Peptidase_M20"/>
</dbReference>
<evidence type="ECO:0000256" key="1">
    <source>
        <dbReference type="ARBA" id="ARBA00022723"/>
    </source>
</evidence>